<feature type="compositionally biased region" description="Basic and acidic residues" evidence="9">
    <location>
        <begin position="786"/>
        <end position="796"/>
    </location>
</feature>
<comment type="subcellular location">
    <subcellularLocation>
        <location evidence="1">Membrane</location>
        <topology evidence="1">Multi-pass membrane protein</topology>
    </subcellularLocation>
</comment>
<keyword evidence="4 10" id="KW-1133">Transmembrane helix</keyword>
<dbReference type="PANTHER" id="PTHR11003">
    <property type="entry name" value="POTASSIUM CHANNEL, SUBFAMILY K"/>
    <property type="match status" value="1"/>
</dbReference>
<evidence type="ECO:0000256" key="4">
    <source>
        <dbReference type="ARBA" id="ARBA00022989"/>
    </source>
</evidence>
<comment type="similarity">
    <text evidence="8">Belongs to the two pore domain potassium channel (TC 1.A.1.8) family.</text>
</comment>
<feature type="transmembrane region" description="Helical" evidence="10">
    <location>
        <begin position="137"/>
        <end position="159"/>
    </location>
</feature>
<dbReference type="Gene3D" id="1.10.287.70">
    <property type="match status" value="1"/>
</dbReference>
<dbReference type="Proteomes" id="UP001642540">
    <property type="component" value="Unassembled WGS sequence"/>
</dbReference>
<evidence type="ECO:0000259" key="11">
    <source>
        <dbReference type="Pfam" id="PF07885"/>
    </source>
</evidence>
<evidence type="ECO:0000256" key="10">
    <source>
        <dbReference type="SAM" id="Phobius"/>
    </source>
</evidence>
<dbReference type="Pfam" id="PF07885">
    <property type="entry name" value="Ion_trans_2"/>
    <property type="match status" value="2"/>
</dbReference>
<dbReference type="EMBL" id="CAXLJM020000046">
    <property type="protein sequence ID" value="CAL8111187.1"/>
    <property type="molecule type" value="Genomic_DNA"/>
</dbReference>
<feature type="transmembrane region" description="Helical" evidence="10">
    <location>
        <begin position="214"/>
        <end position="232"/>
    </location>
</feature>
<feature type="compositionally biased region" description="Low complexity" evidence="9">
    <location>
        <begin position="797"/>
        <end position="812"/>
    </location>
</feature>
<feature type="transmembrane region" description="Helical" evidence="10">
    <location>
        <begin position="106"/>
        <end position="125"/>
    </location>
</feature>
<dbReference type="SUPFAM" id="SSF81324">
    <property type="entry name" value="Voltage-gated potassium channels"/>
    <property type="match status" value="2"/>
</dbReference>
<name>A0ABP1QSH8_9HEXA</name>
<evidence type="ECO:0000256" key="2">
    <source>
        <dbReference type="ARBA" id="ARBA00022448"/>
    </source>
</evidence>
<dbReference type="PRINTS" id="PR01333">
    <property type="entry name" value="2POREKCHANEL"/>
</dbReference>
<feature type="region of interest" description="Disordered" evidence="9">
    <location>
        <begin position="709"/>
        <end position="812"/>
    </location>
</feature>
<feature type="compositionally biased region" description="Basic and acidic residues" evidence="9">
    <location>
        <begin position="628"/>
        <end position="637"/>
    </location>
</feature>
<dbReference type="InterPro" id="IPR003280">
    <property type="entry name" value="2pore_dom_K_chnl"/>
</dbReference>
<keyword evidence="13" id="KW-1185">Reference proteome</keyword>
<evidence type="ECO:0000256" key="6">
    <source>
        <dbReference type="ARBA" id="ARBA00023136"/>
    </source>
</evidence>
<organism evidence="12 13">
    <name type="scientific">Orchesella dallaii</name>
    <dbReference type="NCBI Taxonomy" id="48710"/>
    <lineage>
        <taxon>Eukaryota</taxon>
        <taxon>Metazoa</taxon>
        <taxon>Ecdysozoa</taxon>
        <taxon>Arthropoda</taxon>
        <taxon>Hexapoda</taxon>
        <taxon>Collembola</taxon>
        <taxon>Entomobryomorpha</taxon>
        <taxon>Entomobryoidea</taxon>
        <taxon>Orchesellidae</taxon>
        <taxon>Orchesellinae</taxon>
        <taxon>Orchesella</taxon>
    </lineage>
</organism>
<accession>A0ABP1QSH8</accession>
<keyword evidence="2 8" id="KW-0813">Transport</keyword>
<dbReference type="PANTHER" id="PTHR11003:SF338">
    <property type="entry name" value="PROTEIN CBG03693"/>
    <property type="match status" value="1"/>
</dbReference>
<feature type="region of interest" description="Disordered" evidence="9">
    <location>
        <begin position="546"/>
        <end position="646"/>
    </location>
</feature>
<dbReference type="InterPro" id="IPR013099">
    <property type="entry name" value="K_chnl_dom"/>
</dbReference>
<evidence type="ECO:0000313" key="12">
    <source>
        <dbReference type="EMBL" id="CAL8111187.1"/>
    </source>
</evidence>
<feature type="transmembrane region" description="Helical" evidence="10">
    <location>
        <begin position="244"/>
        <end position="267"/>
    </location>
</feature>
<evidence type="ECO:0000256" key="5">
    <source>
        <dbReference type="ARBA" id="ARBA00023065"/>
    </source>
</evidence>
<feature type="region of interest" description="Disordered" evidence="9">
    <location>
        <begin position="452"/>
        <end position="502"/>
    </location>
</feature>
<comment type="caution">
    <text evidence="12">The sequence shown here is derived from an EMBL/GenBank/DDBJ whole genome shotgun (WGS) entry which is preliminary data.</text>
</comment>
<keyword evidence="6 10" id="KW-0472">Membrane</keyword>
<sequence>MTPFRWVLLCVFFTLYLLFGGSIFMLIEQHHEIHMKEELHVLRQDIQEILFRLDYNFYNNQTSPDILDALTSAKEGVINRIAAVCGIDNLLDGAGRPEPSSLKWNYYNSVFFAFTVVTTIGYGHLSPSTSLSKSFMMLYALFGIPINGILLSGVGDYFSNKLMKVHQKSKNKHYRGKCTLIFEIVFYLIPGMVVFIIIPSGIFVLIENWSFLDSIYFAFVSLTTIGFGDYVAGMGDGHNIWLWLYKAFIIIWITFGLGYLIMILGFIAKGLKSKKVRGVLEKRLTGIRNTKEKLSKDIEYMTRIVNELYMMKVKPTYDLNEVQNQEIAETHYKSRSRHASIVNFKRRCSSLPRLQSNDGSRNVLEIFPSGPNQSSNFGSNIKNELMRRLSESDLDRIEVDKTFLSSMRQSATHEELLAHVVNTISENVIHEVMHAVDELNQYEQQVVAQHFHGEESPDEVSDHERRKSVDLESNCSSDDKSQKDYGTAPPWELDAVSESDEEVLLDEEKNIDKPEVVIHKVSLDETNRKGSQGQSFIDKVSGAIRKISGAMTPPETPSRKISRNESDNRGKISLGESEKPSPGAFTRSHHQNHTYSSFRRRSSARRPHSFTPELDQKMNHSKTSHRKPASDMRKISQESRISNISNSSYKTLDEIISSARTSRKTTPAPFHHPPYGDEVDANGKICPEATSLAHLLLALDNVQDRLKKSSSDYGASDQDSVDLSNSFATGSGAKPIDPRYRRSVTPPEGVDRRRKVGVFQPGFSYVNFGFSPDGDEEDVNANKGKQPPDKKEEEFSKSSNSNIENSTTSRRR</sequence>
<feature type="transmembrane region" description="Helical" evidence="10">
    <location>
        <begin position="6"/>
        <end position="27"/>
    </location>
</feature>
<feature type="domain" description="Potassium channel" evidence="11">
    <location>
        <begin position="192"/>
        <end position="269"/>
    </location>
</feature>
<evidence type="ECO:0000256" key="1">
    <source>
        <dbReference type="ARBA" id="ARBA00004141"/>
    </source>
</evidence>
<feature type="domain" description="Potassium channel" evidence="11">
    <location>
        <begin position="103"/>
        <end position="159"/>
    </location>
</feature>
<keyword evidence="7 8" id="KW-0407">Ion channel</keyword>
<feature type="compositionally biased region" description="Basic and acidic residues" evidence="9">
    <location>
        <begin position="452"/>
        <end position="470"/>
    </location>
</feature>
<feature type="transmembrane region" description="Helical" evidence="10">
    <location>
        <begin position="180"/>
        <end position="202"/>
    </location>
</feature>
<evidence type="ECO:0000256" key="8">
    <source>
        <dbReference type="RuleBase" id="RU003857"/>
    </source>
</evidence>
<evidence type="ECO:0000256" key="3">
    <source>
        <dbReference type="ARBA" id="ARBA00022692"/>
    </source>
</evidence>
<evidence type="ECO:0000256" key="7">
    <source>
        <dbReference type="ARBA" id="ARBA00023303"/>
    </source>
</evidence>
<reference evidence="12 13" key="1">
    <citation type="submission" date="2024-08" db="EMBL/GenBank/DDBJ databases">
        <authorList>
            <person name="Cucini C."/>
            <person name="Frati F."/>
        </authorList>
    </citation>
    <scope>NUCLEOTIDE SEQUENCE [LARGE SCALE GENOMIC DNA]</scope>
</reference>
<evidence type="ECO:0000256" key="9">
    <source>
        <dbReference type="SAM" id="MobiDB-lite"/>
    </source>
</evidence>
<feature type="compositionally biased region" description="Basic residues" evidence="9">
    <location>
        <begin position="587"/>
        <end position="608"/>
    </location>
</feature>
<keyword evidence="3 8" id="KW-0812">Transmembrane</keyword>
<feature type="compositionally biased region" description="Polar residues" evidence="9">
    <location>
        <begin position="711"/>
        <end position="729"/>
    </location>
</feature>
<protein>
    <recommendedName>
        <fullName evidence="11">Potassium channel domain-containing protein</fullName>
    </recommendedName>
</protein>
<gene>
    <name evidence="12" type="ORF">ODALV1_LOCUS14810</name>
</gene>
<proteinExistence type="inferred from homology"/>
<evidence type="ECO:0000313" key="13">
    <source>
        <dbReference type="Proteomes" id="UP001642540"/>
    </source>
</evidence>
<keyword evidence="5 8" id="KW-0406">Ion transport</keyword>